<sequence>MVDHVSKTKRSEMMRLVRRNGSSAELVVRRLVWTMGYRYRLNVKRLPGSPDLVFPGRRKVIFVHGCFWHGHPHCSKSRLPKTNIPYWEEKIRMNRARDERVAAELARDGWGVLVIWQCEQRDPEALAKKVEAFLRPE</sequence>
<reference evidence="7 8" key="1">
    <citation type="submission" date="2018-06" db="EMBL/GenBank/DDBJ databases">
        <title>Draft genome sequence of Burkholderia reimsis strain BE51 isolated from a French agricultural soil.</title>
        <authorList>
            <person name="Esmaeel Q."/>
        </authorList>
    </citation>
    <scope>NUCLEOTIDE SEQUENCE [LARGE SCALE GENOMIC DNA]</scope>
    <source>
        <strain evidence="7 8">BE51</strain>
    </source>
</reference>
<dbReference type="GO" id="GO:0004519">
    <property type="term" value="F:endonuclease activity"/>
    <property type="evidence" value="ECO:0007669"/>
    <property type="project" value="UniProtKB-KW"/>
</dbReference>
<evidence type="ECO:0000256" key="6">
    <source>
        <dbReference type="PIRNR" id="PIRNR018267"/>
    </source>
</evidence>
<comment type="similarity">
    <text evidence="6">Belongs to the vsr family.</text>
</comment>
<dbReference type="GO" id="GO:0006298">
    <property type="term" value="P:mismatch repair"/>
    <property type="evidence" value="ECO:0007669"/>
    <property type="project" value="UniProtKB-UniRule"/>
</dbReference>
<evidence type="ECO:0000313" key="8">
    <source>
        <dbReference type="Proteomes" id="UP000252458"/>
    </source>
</evidence>
<dbReference type="InterPro" id="IPR004603">
    <property type="entry name" value="DNA_mismatch_endonuc_vsr"/>
</dbReference>
<accession>A0A365R0J4</accession>
<dbReference type="EMBL" id="QMFZ01000003">
    <property type="protein sequence ID" value="RBB41747.1"/>
    <property type="molecule type" value="Genomic_DNA"/>
</dbReference>
<keyword evidence="2 6" id="KW-0255">Endonuclease</keyword>
<organism evidence="7 8">
    <name type="scientific">Burkholderia reimsis</name>
    <dbReference type="NCBI Taxonomy" id="2234132"/>
    <lineage>
        <taxon>Bacteria</taxon>
        <taxon>Pseudomonadati</taxon>
        <taxon>Pseudomonadota</taxon>
        <taxon>Betaproteobacteria</taxon>
        <taxon>Burkholderiales</taxon>
        <taxon>Burkholderiaceae</taxon>
        <taxon>Burkholderia</taxon>
    </lineage>
</organism>
<dbReference type="AlphaFoldDB" id="A0A365R0J4"/>
<comment type="caution">
    <text evidence="7">The sequence shown here is derived from an EMBL/GenBank/DDBJ whole genome shotgun (WGS) entry which is preliminary data.</text>
</comment>
<proteinExistence type="inferred from homology"/>
<dbReference type="InterPro" id="IPR011335">
    <property type="entry name" value="Restrct_endonuc-II-like"/>
</dbReference>
<dbReference type="PIRSF" id="PIRSF018267">
    <property type="entry name" value="VSR_endonuc"/>
    <property type="match status" value="1"/>
</dbReference>
<protein>
    <recommendedName>
        <fullName evidence="6">Very short patch repair endonuclease</fullName>
        <ecNumber evidence="6">3.1.-.-</ecNumber>
    </recommendedName>
</protein>
<comment type="function">
    <text evidence="6">May nick specific sequences that contain T:G mispairs resulting from m5C-deamination.</text>
</comment>
<dbReference type="NCBIfam" id="TIGR00632">
    <property type="entry name" value="vsr"/>
    <property type="match status" value="1"/>
</dbReference>
<dbReference type="GO" id="GO:0016787">
    <property type="term" value="F:hydrolase activity"/>
    <property type="evidence" value="ECO:0007669"/>
    <property type="project" value="UniProtKB-KW"/>
</dbReference>
<dbReference type="RefSeq" id="WP_113044932.1">
    <property type="nucleotide sequence ID" value="NZ_QMFZ01000003.1"/>
</dbReference>
<dbReference type="CDD" id="cd00221">
    <property type="entry name" value="Vsr"/>
    <property type="match status" value="1"/>
</dbReference>
<gene>
    <name evidence="7" type="ORF">DPV79_05180</name>
</gene>
<evidence type="ECO:0000256" key="3">
    <source>
        <dbReference type="ARBA" id="ARBA00022763"/>
    </source>
</evidence>
<dbReference type="SUPFAM" id="SSF52980">
    <property type="entry name" value="Restriction endonuclease-like"/>
    <property type="match status" value="1"/>
</dbReference>
<keyword evidence="8" id="KW-1185">Reference proteome</keyword>
<evidence type="ECO:0000256" key="2">
    <source>
        <dbReference type="ARBA" id="ARBA00022759"/>
    </source>
</evidence>
<keyword evidence="4 6" id="KW-0378">Hydrolase</keyword>
<dbReference type="Gene3D" id="3.40.960.10">
    <property type="entry name" value="VSR Endonuclease"/>
    <property type="match status" value="1"/>
</dbReference>
<keyword evidence="3 6" id="KW-0227">DNA damage</keyword>
<evidence type="ECO:0000313" key="7">
    <source>
        <dbReference type="EMBL" id="RBB41747.1"/>
    </source>
</evidence>
<evidence type="ECO:0000256" key="5">
    <source>
        <dbReference type="ARBA" id="ARBA00023204"/>
    </source>
</evidence>
<dbReference type="EC" id="3.1.-.-" evidence="6"/>
<dbReference type="Pfam" id="PF03852">
    <property type="entry name" value="Vsr"/>
    <property type="match status" value="1"/>
</dbReference>
<dbReference type="REBASE" id="648211">
    <property type="entry name" value="V.BreBE51ORF5190P"/>
</dbReference>
<keyword evidence="1 6" id="KW-0540">Nuclease</keyword>
<evidence type="ECO:0000256" key="4">
    <source>
        <dbReference type="ARBA" id="ARBA00022801"/>
    </source>
</evidence>
<dbReference type="Proteomes" id="UP000252458">
    <property type="component" value="Unassembled WGS sequence"/>
</dbReference>
<keyword evidence="5 6" id="KW-0234">DNA repair</keyword>
<name>A0A365R0J4_9BURK</name>
<evidence type="ECO:0000256" key="1">
    <source>
        <dbReference type="ARBA" id="ARBA00022722"/>
    </source>
</evidence>